<dbReference type="EMBL" id="JACHHK010000004">
    <property type="protein sequence ID" value="MBB5183316.1"/>
    <property type="molecule type" value="Genomic_DNA"/>
</dbReference>
<dbReference type="InterPro" id="IPR000305">
    <property type="entry name" value="GIY-YIG_endonuc"/>
</dbReference>
<feature type="domain" description="GIY-YIG" evidence="1">
    <location>
        <begin position="13"/>
        <end position="106"/>
    </location>
</feature>
<comment type="caution">
    <text evidence="2">The sequence shown here is derived from an EMBL/GenBank/DDBJ whole genome shotgun (WGS) entry which is preliminary data.</text>
</comment>
<evidence type="ECO:0000313" key="3">
    <source>
        <dbReference type="Proteomes" id="UP000539953"/>
    </source>
</evidence>
<evidence type="ECO:0000259" key="1">
    <source>
        <dbReference type="PROSITE" id="PS50164"/>
    </source>
</evidence>
<proteinExistence type="predicted"/>
<reference evidence="2 3" key="1">
    <citation type="submission" date="2020-08" db="EMBL/GenBank/DDBJ databases">
        <title>Genomic Encyclopedia of Type Strains, Phase IV (KMG-IV): sequencing the most valuable type-strain genomes for metagenomic binning, comparative biology and taxonomic classification.</title>
        <authorList>
            <person name="Goeker M."/>
        </authorList>
    </citation>
    <scope>NUCLEOTIDE SEQUENCE [LARGE SCALE GENOMIC DNA]</scope>
    <source>
        <strain evidence="2 3">DSM 25799</strain>
    </source>
</reference>
<dbReference type="Proteomes" id="UP000539953">
    <property type="component" value="Unassembled WGS sequence"/>
</dbReference>
<organism evidence="2 3">
    <name type="scientific">Catenisphaera adipataccumulans</name>
    <dbReference type="NCBI Taxonomy" id="700500"/>
    <lineage>
        <taxon>Bacteria</taxon>
        <taxon>Bacillati</taxon>
        <taxon>Bacillota</taxon>
        <taxon>Erysipelotrichia</taxon>
        <taxon>Erysipelotrichales</taxon>
        <taxon>Erysipelotrichaceae</taxon>
        <taxon>Catenisphaera</taxon>
    </lineage>
</organism>
<dbReference type="InterPro" id="IPR035901">
    <property type="entry name" value="GIY-YIG_endonuc_sf"/>
</dbReference>
<name>A0A7W8CXQ9_9FIRM</name>
<gene>
    <name evidence="2" type="ORF">HNQ47_001337</name>
</gene>
<sequence length="265" mass="30828">MNSFSEKSLLALGEYYVYGLIDPRDNTIFYIGKGSGNRIFQHEQESLKHPDRKKLKLDRIAQIHEQGLEVRKIIINDQLTETEAFASEASLINIYNYFSSDQLTNVVQGHHTKGVLTVEEYEQIYAAEALQTKDIHHNLMVIKINRLYHRGMNPNDLYNTVRGIWFASMSKTKNVDYVLGVYHSLVVAVYKPTKWYKFGETPEKMEREDLFVTPGNQNRLFFVDDHFENGEPMDQAQIYYYGKSIAELPMNQKAQNPVTYLKPMQ</sequence>
<keyword evidence="3" id="KW-1185">Reference proteome</keyword>
<dbReference type="Pfam" id="PF22945">
    <property type="entry name" value="LEM-3_GIY-YIG"/>
    <property type="match status" value="1"/>
</dbReference>
<dbReference type="SUPFAM" id="SSF82771">
    <property type="entry name" value="GIY-YIG endonuclease"/>
    <property type="match status" value="1"/>
</dbReference>
<dbReference type="CDD" id="cd10440">
    <property type="entry name" value="GIY-YIG_COG3680"/>
    <property type="match status" value="1"/>
</dbReference>
<protein>
    <recommendedName>
        <fullName evidence="1">GIY-YIG domain-containing protein</fullName>
    </recommendedName>
</protein>
<dbReference type="RefSeq" id="WP_183328609.1">
    <property type="nucleotide sequence ID" value="NZ_JACHHK010000004.1"/>
</dbReference>
<dbReference type="PROSITE" id="PS50164">
    <property type="entry name" value="GIY_YIG"/>
    <property type="match status" value="1"/>
</dbReference>
<accession>A0A7W8CXQ9</accession>
<evidence type="ECO:0000313" key="2">
    <source>
        <dbReference type="EMBL" id="MBB5183316.1"/>
    </source>
</evidence>
<dbReference type="AlphaFoldDB" id="A0A7W8CXQ9"/>